<evidence type="ECO:0000313" key="7">
    <source>
        <dbReference type="Proteomes" id="UP000076603"/>
    </source>
</evidence>
<dbReference type="InterPro" id="IPR004360">
    <property type="entry name" value="Glyas_Fos-R_dOase_dom"/>
</dbReference>
<evidence type="ECO:0000313" key="6">
    <source>
        <dbReference type="EMBL" id="KZL94121.1"/>
    </source>
</evidence>
<keyword evidence="7" id="KW-1185">Reference proteome</keyword>
<dbReference type="Gene3D" id="3.10.180.10">
    <property type="entry name" value="2,3-Dihydroxybiphenyl 1,2-Dioxygenase, domain 1"/>
    <property type="match status" value="1"/>
</dbReference>
<dbReference type="PANTHER" id="PTHR46036">
    <property type="entry name" value="LACTOYLGLUTATHIONE LYASE"/>
    <property type="match status" value="1"/>
</dbReference>
<dbReference type="PATRIC" id="fig|1121326.3.peg.1140"/>
<dbReference type="InterPro" id="IPR029068">
    <property type="entry name" value="Glyas_Bleomycin-R_OHBP_Dase"/>
</dbReference>
<dbReference type="GO" id="GO:0005737">
    <property type="term" value="C:cytoplasm"/>
    <property type="evidence" value="ECO:0007669"/>
    <property type="project" value="TreeGrafter"/>
</dbReference>
<evidence type="ECO:0000256" key="2">
    <source>
        <dbReference type="ARBA" id="ARBA00030892"/>
    </source>
</evidence>
<feature type="domain" description="VOC" evidence="5">
    <location>
        <begin position="4"/>
        <end position="121"/>
    </location>
</feature>
<evidence type="ECO:0000256" key="3">
    <source>
        <dbReference type="ARBA" id="ARBA00032460"/>
    </source>
</evidence>
<gene>
    <name evidence="6" type="primary">gloA_2</name>
    <name evidence="6" type="ORF">CLMAG_11740</name>
</gene>
<dbReference type="EMBL" id="LWAE01000001">
    <property type="protein sequence ID" value="KZL94121.1"/>
    <property type="molecule type" value="Genomic_DNA"/>
</dbReference>
<protein>
    <recommendedName>
        <fullName evidence="2">Aldoketomutase</fullName>
    </recommendedName>
    <alternativeName>
        <fullName evidence="1">Ketone-aldehyde mutase</fullName>
    </alternativeName>
    <alternativeName>
        <fullName evidence="3">Methylglyoxalase</fullName>
    </alternativeName>
    <alternativeName>
        <fullName evidence="4">S-D-lactoylglutathione methylglyoxal lyase</fullName>
    </alternativeName>
</protein>
<dbReference type="Proteomes" id="UP000076603">
    <property type="component" value="Unassembled WGS sequence"/>
</dbReference>
<dbReference type="InterPro" id="IPR037523">
    <property type="entry name" value="VOC_core"/>
</dbReference>
<evidence type="ECO:0000256" key="1">
    <source>
        <dbReference type="ARBA" id="ARBA00030291"/>
    </source>
</evidence>
<name>A0A162UNR7_9CLOT</name>
<keyword evidence="6" id="KW-0456">Lyase</keyword>
<accession>A0A162UNR7</accession>
<dbReference type="STRING" id="1121326.CLMAG_11740"/>
<sequence length="125" mass="14736">MNFTFDHNNINVLDLEKSVAFYKEALGFKEIRRYQPEDKSFTLVFMGDGTKDYQIELTWLRDRKEPYNLGDNEIHMAVRTDDFDGAYELHKKMGCICYENKGMGLYFIADPDGYWTEILPKKNVV</sequence>
<comment type="caution">
    <text evidence="6">The sequence shown here is derived from an EMBL/GenBank/DDBJ whole genome shotgun (WGS) entry which is preliminary data.</text>
</comment>
<dbReference type="GO" id="GO:0019243">
    <property type="term" value="P:methylglyoxal catabolic process to D-lactate via S-lactoyl-glutathione"/>
    <property type="evidence" value="ECO:0007669"/>
    <property type="project" value="TreeGrafter"/>
</dbReference>
<dbReference type="Pfam" id="PF00903">
    <property type="entry name" value="Glyoxalase"/>
    <property type="match status" value="1"/>
</dbReference>
<organism evidence="6 7">
    <name type="scientific">Clostridium magnum DSM 2767</name>
    <dbReference type="NCBI Taxonomy" id="1121326"/>
    <lineage>
        <taxon>Bacteria</taxon>
        <taxon>Bacillati</taxon>
        <taxon>Bacillota</taxon>
        <taxon>Clostridia</taxon>
        <taxon>Eubacteriales</taxon>
        <taxon>Clostridiaceae</taxon>
        <taxon>Clostridium</taxon>
    </lineage>
</organism>
<proteinExistence type="predicted"/>
<dbReference type="PANTHER" id="PTHR46036:SF5">
    <property type="entry name" value="LACTOYLGLUTATHIONE LYASE"/>
    <property type="match status" value="1"/>
</dbReference>
<dbReference type="OrthoDB" id="192739at2"/>
<evidence type="ECO:0000256" key="4">
    <source>
        <dbReference type="ARBA" id="ARBA00033298"/>
    </source>
</evidence>
<evidence type="ECO:0000259" key="5">
    <source>
        <dbReference type="PROSITE" id="PS51819"/>
    </source>
</evidence>
<dbReference type="AlphaFoldDB" id="A0A162UNR7"/>
<reference evidence="6 7" key="1">
    <citation type="submission" date="2016-04" db="EMBL/GenBank/DDBJ databases">
        <title>Genome sequence of Clostridium magnum DSM 2767.</title>
        <authorList>
            <person name="Poehlein A."/>
            <person name="Uhlig R."/>
            <person name="Fischer R."/>
            <person name="Bahl H."/>
            <person name="Daniel R."/>
        </authorList>
    </citation>
    <scope>NUCLEOTIDE SEQUENCE [LARGE SCALE GENOMIC DNA]</scope>
    <source>
        <strain evidence="6 7">DSM 2767</strain>
    </source>
</reference>
<dbReference type="GO" id="GO:0004462">
    <property type="term" value="F:lactoylglutathione lyase activity"/>
    <property type="evidence" value="ECO:0007669"/>
    <property type="project" value="TreeGrafter"/>
</dbReference>
<dbReference type="PROSITE" id="PS51819">
    <property type="entry name" value="VOC"/>
    <property type="match status" value="1"/>
</dbReference>
<dbReference type="SUPFAM" id="SSF54593">
    <property type="entry name" value="Glyoxalase/Bleomycin resistance protein/Dihydroxybiphenyl dioxygenase"/>
    <property type="match status" value="1"/>
</dbReference>
<dbReference type="RefSeq" id="WP_066619097.1">
    <property type="nucleotide sequence ID" value="NZ_FQXL01000009.1"/>
</dbReference>